<organism evidence="2 3">
    <name type="scientific">Halobellus ruber</name>
    <dbReference type="NCBI Taxonomy" id="2761102"/>
    <lineage>
        <taxon>Archaea</taxon>
        <taxon>Methanobacteriati</taxon>
        <taxon>Methanobacteriota</taxon>
        <taxon>Stenosarchaea group</taxon>
        <taxon>Halobacteria</taxon>
        <taxon>Halobacteriales</taxon>
        <taxon>Haloferacaceae</taxon>
        <taxon>Halobellus</taxon>
    </lineage>
</organism>
<feature type="compositionally biased region" description="Low complexity" evidence="1">
    <location>
        <begin position="158"/>
        <end position="179"/>
    </location>
</feature>
<reference evidence="2 3" key="1">
    <citation type="submission" date="2020-08" db="EMBL/GenBank/DDBJ databases">
        <authorList>
            <person name="Seo M.-J."/>
        </authorList>
    </citation>
    <scope>NUCLEOTIDE SEQUENCE [LARGE SCALE GENOMIC DNA]</scope>
    <source>
        <strain evidence="2 3">MBLA0160</strain>
    </source>
</reference>
<dbReference type="EMBL" id="JACKXD010000005">
    <property type="protein sequence ID" value="MBB6647365.1"/>
    <property type="molecule type" value="Genomic_DNA"/>
</dbReference>
<evidence type="ECO:0000313" key="2">
    <source>
        <dbReference type="EMBL" id="MBB6647365.1"/>
    </source>
</evidence>
<feature type="compositionally biased region" description="Acidic residues" evidence="1">
    <location>
        <begin position="60"/>
        <end position="75"/>
    </location>
</feature>
<feature type="region of interest" description="Disordered" evidence="1">
    <location>
        <begin position="60"/>
        <end position="203"/>
    </location>
</feature>
<proteinExistence type="predicted"/>
<comment type="caution">
    <text evidence="2">The sequence shown here is derived from an EMBL/GenBank/DDBJ whole genome shotgun (WGS) entry which is preliminary data.</text>
</comment>
<dbReference type="Proteomes" id="UP000546257">
    <property type="component" value="Unassembled WGS sequence"/>
</dbReference>
<keyword evidence="3" id="KW-1185">Reference proteome</keyword>
<evidence type="ECO:0000313" key="3">
    <source>
        <dbReference type="Proteomes" id="UP000546257"/>
    </source>
</evidence>
<dbReference type="AlphaFoldDB" id="A0A7J9SKB0"/>
<protein>
    <submittedName>
        <fullName evidence="2">Uncharacterized protein</fullName>
    </submittedName>
</protein>
<feature type="compositionally biased region" description="Basic and acidic residues" evidence="1">
    <location>
        <begin position="132"/>
        <end position="142"/>
    </location>
</feature>
<gene>
    <name evidence="2" type="ORF">H5V44_13910</name>
</gene>
<accession>A0A7J9SKB0</accession>
<sequence length="261" mass="26369">MRQLRTCEFCGADAAGVYEVLPPALSPTEAEQRRIVLCSDCAGTLETVIDPLLERLGVEADDDASGVDAGDESEDSSTAAASSATGGSAAAPGDGAGSDAADSHTDATPPDDPGGEPVQWSDPDRAGGGADDAGHPRSEPIRDGIPNVDPATDTDSPAATEAGAGTGGAATDADGSAADGADDTDDDRATGTEAAGSDDGPEEFRTVMRLLGNREFPVERTAIVELAASAYDLDEGHVHRIVDHAVDRGVIVDDGGTLRRN</sequence>
<name>A0A7J9SKB0_9EURY</name>
<evidence type="ECO:0000256" key="1">
    <source>
        <dbReference type="SAM" id="MobiDB-lite"/>
    </source>
</evidence>
<feature type="compositionally biased region" description="Low complexity" evidence="1">
    <location>
        <begin position="76"/>
        <end position="100"/>
    </location>
</feature>